<proteinExistence type="predicted"/>
<protein>
    <submittedName>
        <fullName evidence="2">Uncharacterized protein</fullName>
    </submittedName>
</protein>
<evidence type="ECO:0000313" key="2">
    <source>
        <dbReference type="EMBL" id="RZC46551.1"/>
    </source>
</evidence>
<dbReference type="Gramene" id="RZC46551">
    <property type="protein sequence ID" value="RZC46551"/>
    <property type="gene ID" value="C5167_039501"/>
</dbReference>
<evidence type="ECO:0000313" key="3">
    <source>
        <dbReference type="Proteomes" id="UP000316621"/>
    </source>
</evidence>
<organism evidence="2 3">
    <name type="scientific">Papaver somniferum</name>
    <name type="common">Opium poppy</name>
    <dbReference type="NCBI Taxonomy" id="3469"/>
    <lineage>
        <taxon>Eukaryota</taxon>
        <taxon>Viridiplantae</taxon>
        <taxon>Streptophyta</taxon>
        <taxon>Embryophyta</taxon>
        <taxon>Tracheophyta</taxon>
        <taxon>Spermatophyta</taxon>
        <taxon>Magnoliopsida</taxon>
        <taxon>Ranunculales</taxon>
        <taxon>Papaveraceae</taxon>
        <taxon>Papaveroideae</taxon>
        <taxon>Papaver</taxon>
    </lineage>
</organism>
<name>A0A4Y7IFS1_PAPSO</name>
<evidence type="ECO:0000256" key="1">
    <source>
        <dbReference type="SAM" id="MobiDB-lite"/>
    </source>
</evidence>
<sequence length="260" mass="29154">MGLTEPINLDSSIRCLTDVDIEDGQISDGLGLYNEFVGLIHEGLAQNEEKSGGEDHIYYEVIKEREVENGHQEDTGAEEKYMSSTCIQKESQINTNEGKLDRDYALGVCNRNLKRGYGENLLQGAGNSGKENDEVNVDAIAKKVCLSGKDLRRGYGDDQLQEEGNSGRENSEAKVVATTKEVGFCNRKLERGYEDDCLRDARISGKENGEAEVAEKTKKLQNTKVGEKRSRVLSNERKAKKKMNERKREQKRVKNKESRG</sequence>
<keyword evidence="3" id="KW-1185">Reference proteome</keyword>
<dbReference type="Proteomes" id="UP000316621">
    <property type="component" value="Chromosome 1"/>
</dbReference>
<dbReference type="EMBL" id="CM010715">
    <property type="protein sequence ID" value="RZC46551.1"/>
    <property type="molecule type" value="Genomic_DNA"/>
</dbReference>
<feature type="compositionally biased region" description="Basic and acidic residues" evidence="1">
    <location>
        <begin position="225"/>
        <end position="237"/>
    </location>
</feature>
<feature type="compositionally biased region" description="Basic and acidic residues" evidence="1">
    <location>
        <begin position="204"/>
        <end position="218"/>
    </location>
</feature>
<accession>A0A4Y7IFS1</accession>
<reference evidence="2 3" key="1">
    <citation type="journal article" date="2018" name="Science">
        <title>The opium poppy genome and morphinan production.</title>
        <authorList>
            <person name="Guo L."/>
            <person name="Winzer T."/>
            <person name="Yang X."/>
            <person name="Li Y."/>
            <person name="Ning Z."/>
            <person name="He Z."/>
            <person name="Teodor R."/>
            <person name="Lu Y."/>
            <person name="Bowser T.A."/>
            <person name="Graham I.A."/>
            <person name="Ye K."/>
        </authorList>
    </citation>
    <scope>NUCLEOTIDE SEQUENCE [LARGE SCALE GENOMIC DNA]</scope>
    <source>
        <strain evidence="3">cv. HN1</strain>
        <tissue evidence="2">Leaves</tissue>
    </source>
</reference>
<dbReference type="OrthoDB" id="411372at2759"/>
<dbReference type="AlphaFoldDB" id="A0A4Y7IFS1"/>
<feature type="compositionally biased region" description="Basic residues" evidence="1">
    <location>
        <begin position="238"/>
        <end position="254"/>
    </location>
</feature>
<dbReference type="STRING" id="3469.A0A4Y7IFS1"/>
<gene>
    <name evidence="2" type="ORF">C5167_039501</name>
</gene>
<feature type="region of interest" description="Disordered" evidence="1">
    <location>
        <begin position="204"/>
        <end position="260"/>
    </location>
</feature>